<dbReference type="AlphaFoldDB" id="A0AAE1CQI6"/>
<gene>
    <name evidence="1" type="ORF">RRG08_058887</name>
</gene>
<proteinExistence type="predicted"/>
<sequence length="190" mass="20641">MNNTCCFRSYTSPQTSRKLFHKEKQYASRAAAVADDGTVPGPAIHTVTSCAYLMLLHVSVADDGTVPGPAIHTVTSCAYLMLLHVSVADDGTVPGPAIHTLAPEWTQNDPNRYPKARVGSPCQAGTTFTTIHRLTLKLSPEWTQNDPNRYPKARILPMLYSHDPEEIHLTAVLAVLCCPALLDPPNAVQP</sequence>
<organism evidence="1 2">
    <name type="scientific">Elysia crispata</name>
    <name type="common">lettuce slug</name>
    <dbReference type="NCBI Taxonomy" id="231223"/>
    <lineage>
        <taxon>Eukaryota</taxon>
        <taxon>Metazoa</taxon>
        <taxon>Spiralia</taxon>
        <taxon>Lophotrochozoa</taxon>
        <taxon>Mollusca</taxon>
        <taxon>Gastropoda</taxon>
        <taxon>Heterobranchia</taxon>
        <taxon>Euthyneura</taxon>
        <taxon>Panpulmonata</taxon>
        <taxon>Sacoglossa</taxon>
        <taxon>Placobranchoidea</taxon>
        <taxon>Plakobranchidae</taxon>
        <taxon>Elysia</taxon>
    </lineage>
</organism>
<accession>A0AAE1CQI6</accession>
<name>A0AAE1CQI6_9GAST</name>
<evidence type="ECO:0000313" key="2">
    <source>
        <dbReference type="Proteomes" id="UP001283361"/>
    </source>
</evidence>
<reference evidence="1" key="1">
    <citation type="journal article" date="2023" name="G3 (Bethesda)">
        <title>A reference genome for the long-term kleptoplast-retaining sea slug Elysia crispata morphotype clarki.</title>
        <authorList>
            <person name="Eastman K.E."/>
            <person name="Pendleton A.L."/>
            <person name="Shaikh M.A."/>
            <person name="Suttiyut T."/>
            <person name="Ogas R."/>
            <person name="Tomko P."/>
            <person name="Gavelis G."/>
            <person name="Widhalm J.R."/>
            <person name="Wisecaver J.H."/>
        </authorList>
    </citation>
    <scope>NUCLEOTIDE SEQUENCE</scope>
    <source>
        <strain evidence="1">ECLA1</strain>
    </source>
</reference>
<protein>
    <submittedName>
        <fullName evidence="1">Uncharacterized protein</fullName>
    </submittedName>
</protein>
<evidence type="ECO:0000313" key="1">
    <source>
        <dbReference type="EMBL" id="KAK3727471.1"/>
    </source>
</evidence>
<dbReference type="EMBL" id="JAWDGP010007240">
    <property type="protein sequence ID" value="KAK3727471.1"/>
    <property type="molecule type" value="Genomic_DNA"/>
</dbReference>
<dbReference type="Proteomes" id="UP001283361">
    <property type="component" value="Unassembled WGS sequence"/>
</dbReference>
<keyword evidence="2" id="KW-1185">Reference proteome</keyword>
<comment type="caution">
    <text evidence="1">The sequence shown here is derived from an EMBL/GenBank/DDBJ whole genome shotgun (WGS) entry which is preliminary data.</text>
</comment>